<feature type="compositionally biased region" description="Basic residues" evidence="1">
    <location>
        <begin position="80"/>
        <end position="111"/>
    </location>
</feature>
<dbReference type="Proteomes" id="UP000014500">
    <property type="component" value="Unassembled WGS sequence"/>
</dbReference>
<feature type="region of interest" description="Disordered" evidence="1">
    <location>
        <begin position="63"/>
        <end position="122"/>
    </location>
</feature>
<dbReference type="EnsemblMetazoa" id="SMAR002132-RA">
    <property type="protein sequence ID" value="SMAR002132-PA"/>
    <property type="gene ID" value="SMAR002132"/>
</dbReference>
<dbReference type="EMBL" id="AFFK01017007">
    <property type="status" value="NOT_ANNOTATED_CDS"/>
    <property type="molecule type" value="Genomic_DNA"/>
</dbReference>
<organism evidence="2 3">
    <name type="scientific">Strigamia maritima</name>
    <name type="common">European centipede</name>
    <name type="synonym">Geophilus maritimus</name>
    <dbReference type="NCBI Taxonomy" id="126957"/>
    <lineage>
        <taxon>Eukaryota</taxon>
        <taxon>Metazoa</taxon>
        <taxon>Ecdysozoa</taxon>
        <taxon>Arthropoda</taxon>
        <taxon>Myriapoda</taxon>
        <taxon>Chilopoda</taxon>
        <taxon>Pleurostigmophora</taxon>
        <taxon>Geophilomorpha</taxon>
        <taxon>Linotaeniidae</taxon>
        <taxon>Strigamia</taxon>
    </lineage>
</organism>
<evidence type="ECO:0000313" key="2">
    <source>
        <dbReference type="EnsemblMetazoa" id="SMAR002132-PA"/>
    </source>
</evidence>
<protein>
    <submittedName>
        <fullName evidence="2">Uncharacterized protein</fullName>
    </submittedName>
</protein>
<accession>T1IMD1</accession>
<name>T1IMD1_STRMM</name>
<dbReference type="HOGENOM" id="CLU_932479_0_0_1"/>
<evidence type="ECO:0000313" key="3">
    <source>
        <dbReference type="Proteomes" id="UP000014500"/>
    </source>
</evidence>
<reference evidence="2" key="2">
    <citation type="submission" date="2015-02" db="UniProtKB">
        <authorList>
            <consortium name="EnsemblMetazoa"/>
        </authorList>
    </citation>
    <scope>IDENTIFICATION</scope>
</reference>
<feature type="region of interest" description="Disordered" evidence="1">
    <location>
        <begin position="1"/>
        <end position="48"/>
    </location>
</feature>
<sequence>MQSPRRGFSKFQQSKCQSEKKSSSKYRHKGLQLVSMFKAPPYKSPTYKFPIYKSTTYKSPRYKFPTYKATTSKSPSSKSPTHKSPMHKSPTHKSPTHKSPTHKSPTHKSPTHKSATYKSALSISPKYKVPRSGFLSRPLMINKPESTGPSMHGICVQNRSLHKKSRRDSKSQLMKDLTHHYIEMTKLIKSAVAGTVKERRLQLMRYHDVEMTRMIKDFRTLTGVSDARLKRSIRLMRTMRKLISTLFTPGKHRTPTGDETEEMNKRLVLLAELKRYTDQEKKSNWIDNRHTQLRSNKKV</sequence>
<feature type="compositionally biased region" description="Polar residues" evidence="1">
    <location>
        <begin position="112"/>
        <end position="122"/>
    </location>
</feature>
<keyword evidence="3" id="KW-1185">Reference proteome</keyword>
<dbReference type="PhylomeDB" id="T1IMD1"/>
<evidence type="ECO:0000256" key="1">
    <source>
        <dbReference type="SAM" id="MobiDB-lite"/>
    </source>
</evidence>
<feature type="compositionally biased region" description="Low complexity" evidence="1">
    <location>
        <begin position="65"/>
        <end position="79"/>
    </location>
</feature>
<dbReference type="STRING" id="126957.T1IMD1"/>
<reference evidence="3" key="1">
    <citation type="submission" date="2011-05" db="EMBL/GenBank/DDBJ databases">
        <authorList>
            <person name="Richards S.R."/>
            <person name="Qu J."/>
            <person name="Jiang H."/>
            <person name="Jhangiani S.N."/>
            <person name="Agravi P."/>
            <person name="Goodspeed R."/>
            <person name="Gross S."/>
            <person name="Mandapat C."/>
            <person name="Jackson L."/>
            <person name="Mathew T."/>
            <person name="Pu L."/>
            <person name="Thornton R."/>
            <person name="Saada N."/>
            <person name="Wilczek-Boney K.B."/>
            <person name="Lee S."/>
            <person name="Kovar C."/>
            <person name="Wu Y."/>
            <person name="Scherer S.E."/>
            <person name="Worley K.C."/>
            <person name="Muzny D.M."/>
            <person name="Gibbs R."/>
        </authorList>
    </citation>
    <scope>NUCLEOTIDE SEQUENCE</scope>
    <source>
        <strain evidence="3">Brora</strain>
    </source>
</reference>
<proteinExistence type="predicted"/>
<dbReference type="AlphaFoldDB" id="T1IMD1"/>